<dbReference type="EMBL" id="BSXN01000011">
    <property type="protein sequence ID" value="GME66607.1"/>
    <property type="molecule type" value="Genomic_DNA"/>
</dbReference>
<keyword evidence="1" id="KW-0175">Coiled coil</keyword>
<feature type="region of interest" description="Disordered" evidence="2">
    <location>
        <begin position="155"/>
        <end position="175"/>
    </location>
</feature>
<feature type="coiled-coil region" evidence="1">
    <location>
        <begin position="381"/>
        <end position="408"/>
    </location>
</feature>
<sequence>MSNFTNLNSNADYWSNQNFLINPYQGNKDDYLASTESNVKESTVSPGTYDDLYNQRLPNSNSSILENNPNNGNLIKNMGQLHTQALDSTYSVKNQNYPENHLQNQNSGYLNKEIDSITNGFMKMNTNANFNDISNGTPAYNYLAQPQQQIMKMQAMQLPSPQQQQQQQQQKADTRSIPHFSAGDVNISSLDNNEILLDSGFDKGGQRKFSWNSNTGNHLSISSSISDYASAVSVVANNSSGKLASRRDNYSGSDIYGTSLSQYKAPEEKESGSSGKMIGHDSWDLDFFNNNEEVLGNITKEELITHLFVKTTIIAKLKSELEEKDTKSKVKQHDAESPNYSIFSTDSIIDNDLSEKTGFPSSASAKKNVSFEIPKTHEELYIRLNEKLRSTQEELEETNLRLESILTAIALNPTQSVISSGRYDEEEVAHRIVTKLQLLTEENDEMAKMLSYGKSKEKDIEIGLLRKQNIELKEKITKLESKVINLRK</sequence>
<proteinExistence type="predicted"/>
<evidence type="ECO:0000313" key="4">
    <source>
        <dbReference type="Proteomes" id="UP001165120"/>
    </source>
</evidence>
<dbReference type="Proteomes" id="UP001165120">
    <property type="component" value="Unassembled WGS sequence"/>
</dbReference>
<keyword evidence="4" id="KW-1185">Reference proteome</keyword>
<name>A0A9W6SWW8_CANBO</name>
<gene>
    <name evidence="3" type="ORF">Cboi02_000006800</name>
</gene>
<evidence type="ECO:0000313" key="3">
    <source>
        <dbReference type="EMBL" id="GME66607.1"/>
    </source>
</evidence>
<protein>
    <submittedName>
        <fullName evidence="3">Unnamed protein product</fullName>
    </submittedName>
</protein>
<reference evidence="3" key="1">
    <citation type="submission" date="2023-04" db="EMBL/GenBank/DDBJ databases">
        <title>Candida boidinii NBRC 10035.</title>
        <authorList>
            <person name="Ichikawa N."/>
            <person name="Sato H."/>
            <person name="Tonouchi N."/>
        </authorList>
    </citation>
    <scope>NUCLEOTIDE SEQUENCE</scope>
    <source>
        <strain evidence="3">NBRC 10035</strain>
    </source>
</reference>
<comment type="caution">
    <text evidence="3">The sequence shown here is derived from an EMBL/GenBank/DDBJ whole genome shotgun (WGS) entry which is preliminary data.</text>
</comment>
<evidence type="ECO:0000256" key="2">
    <source>
        <dbReference type="SAM" id="MobiDB-lite"/>
    </source>
</evidence>
<evidence type="ECO:0000256" key="1">
    <source>
        <dbReference type="SAM" id="Coils"/>
    </source>
</evidence>
<dbReference type="AlphaFoldDB" id="A0A9W6SWW8"/>
<accession>A0A9W6SWW8</accession>
<organism evidence="3 4">
    <name type="scientific">Candida boidinii</name>
    <name type="common">Yeast</name>
    <dbReference type="NCBI Taxonomy" id="5477"/>
    <lineage>
        <taxon>Eukaryota</taxon>
        <taxon>Fungi</taxon>
        <taxon>Dikarya</taxon>
        <taxon>Ascomycota</taxon>
        <taxon>Saccharomycotina</taxon>
        <taxon>Pichiomycetes</taxon>
        <taxon>Pichiales</taxon>
        <taxon>Pichiaceae</taxon>
        <taxon>Ogataea</taxon>
        <taxon>Ogataea/Candida clade</taxon>
    </lineage>
</organism>